<evidence type="ECO:0000256" key="3">
    <source>
        <dbReference type="ARBA" id="ARBA00024247"/>
    </source>
</evidence>
<accession>A0A5A5RIN0</accession>
<gene>
    <name evidence="4" type="ORF">MiTe_01671</name>
</gene>
<comment type="similarity">
    <text evidence="2">Belongs to the MoaD family.</text>
</comment>
<proteinExistence type="inferred from homology"/>
<dbReference type="InterPro" id="IPR016155">
    <property type="entry name" value="Mopterin_synth/thiamin_S_b"/>
</dbReference>
<evidence type="ECO:0000313" key="4">
    <source>
        <dbReference type="EMBL" id="GCA74845.1"/>
    </source>
</evidence>
<dbReference type="PANTHER" id="PTHR33359">
    <property type="entry name" value="MOLYBDOPTERIN SYNTHASE SULFUR CARRIER SUBUNIT"/>
    <property type="match status" value="1"/>
</dbReference>
<dbReference type="AlphaFoldDB" id="A0A5A5RIN0"/>
<dbReference type="UniPathway" id="UPA00344"/>
<dbReference type="GO" id="GO:0000166">
    <property type="term" value="F:nucleotide binding"/>
    <property type="evidence" value="ECO:0007669"/>
    <property type="project" value="UniProtKB-KW"/>
</dbReference>
<dbReference type="Gene3D" id="3.10.20.30">
    <property type="match status" value="1"/>
</dbReference>
<dbReference type="GO" id="GO:0006777">
    <property type="term" value="P:Mo-molybdopterin cofactor biosynthetic process"/>
    <property type="evidence" value="ECO:0007669"/>
    <property type="project" value="InterPro"/>
</dbReference>
<dbReference type="InterPro" id="IPR003749">
    <property type="entry name" value="ThiS/MoaD-like"/>
</dbReference>
<dbReference type="InterPro" id="IPR012675">
    <property type="entry name" value="Beta-grasp_dom_sf"/>
</dbReference>
<evidence type="ECO:0000256" key="2">
    <source>
        <dbReference type="ARBA" id="ARBA00024200"/>
    </source>
</evidence>
<sequence length="84" mass="9591">MEKITITVKLFAIYQEVYQTSQLNLEFPAHTSVTEVLHYIIAPYPQLERWRDVTRFGVNLQFVSGEKILKNGDEIVLIPPVSGG</sequence>
<dbReference type="InterPro" id="IPR044672">
    <property type="entry name" value="MOCS2A"/>
</dbReference>
<dbReference type="CDD" id="cd00754">
    <property type="entry name" value="Ubl_MoaD"/>
    <property type="match status" value="1"/>
</dbReference>
<dbReference type="RefSeq" id="WP_149986370.1">
    <property type="nucleotide sequence ID" value="NZ_BHVP01000023.1"/>
</dbReference>
<reference evidence="4 5" key="1">
    <citation type="submission" date="2018-09" db="EMBL/GenBank/DDBJ databases">
        <title>Evolutionary history of phycoerythrin pigmentation in the water bloom-forming cyanobacterium Microcystis aeruginosa.</title>
        <authorList>
            <person name="Tanabe Y."/>
            <person name="Tanabe Y."/>
            <person name="Yamaguchi H."/>
        </authorList>
    </citation>
    <scope>NUCLEOTIDE SEQUENCE [LARGE SCALE GENOMIC DNA]</scope>
    <source>
        <strain evidence="4 5">NIES-2520</strain>
    </source>
</reference>
<dbReference type="EMBL" id="BHVP01000023">
    <property type="protein sequence ID" value="GCA74845.1"/>
    <property type="molecule type" value="Genomic_DNA"/>
</dbReference>
<dbReference type="Pfam" id="PF02597">
    <property type="entry name" value="ThiS"/>
    <property type="match status" value="1"/>
</dbReference>
<dbReference type="GO" id="GO:1990133">
    <property type="term" value="C:molybdopterin adenylyltransferase complex"/>
    <property type="evidence" value="ECO:0007669"/>
    <property type="project" value="TreeGrafter"/>
</dbReference>
<dbReference type="PANTHER" id="PTHR33359:SF1">
    <property type="entry name" value="MOLYBDOPTERIN SYNTHASE SULFUR CARRIER SUBUNIT"/>
    <property type="match status" value="1"/>
</dbReference>
<comment type="caution">
    <text evidence="4">The sequence shown here is derived from an EMBL/GenBank/DDBJ whole genome shotgun (WGS) entry which is preliminary data.</text>
</comment>
<organism evidence="4 5">
    <name type="scientific">Microcystis aeruginosa NIES-2520</name>
    <dbReference type="NCBI Taxonomy" id="2303982"/>
    <lineage>
        <taxon>Bacteria</taxon>
        <taxon>Bacillati</taxon>
        <taxon>Cyanobacteriota</taxon>
        <taxon>Cyanophyceae</taxon>
        <taxon>Oscillatoriophycideae</taxon>
        <taxon>Chroococcales</taxon>
        <taxon>Microcystaceae</taxon>
        <taxon>Microcystis</taxon>
    </lineage>
</organism>
<evidence type="ECO:0000313" key="5">
    <source>
        <dbReference type="Proteomes" id="UP000324917"/>
    </source>
</evidence>
<evidence type="ECO:0000256" key="1">
    <source>
        <dbReference type="ARBA" id="ARBA00022741"/>
    </source>
</evidence>
<dbReference type="Proteomes" id="UP000324917">
    <property type="component" value="Unassembled WGS sequence"/>
</dbReference>
<dbReference type="SUPFAM" id="SSF54285">
    <property type="entry name" value="MoaD/ThiS"/>
    <property type="match status" value="1"/>
</dbReference>
<protein>
    <recommendedName>
        <fullName evidence="3">Molybdopterin synthase sulfur carrier subunit</fullName>
    </recommendedName>
</protein>
<keyword evidence="1" id="KW-0547">Nucleotide-binding</keyword>
<name>A0A5A5RIN0_MICAE</name>